<protein>
    <submittedName>
        <fullName evidence="2">Uncharacterized protein</fullName>
    </submittedName>
</protein>
<gene>
    <name evidence="2" type="ORF">NQ318_011605</name>
</gene>
<evidence type="ECO:0000313" key="3">
    <source>
        <dbReference type="Proteomes" id="UP001162162"/>
    </source>
</evidence>
<feature type="compositionally biased region" description="Basic and acidic residues" evidence="1">
    <location>
        <begin position="203"/>
        <end position="213"/>
    </location>
</feature>
<organism evidence="2 3">
    <name type="scientific">Aromia moschata</name>
    <dbReference type="NCBI Taxonomy" id="1265417"/>
    <lineage>
        <taxon>Eukaryota</taxon>
        <taxon>Metazoa</taxon>
        <taxon>Ecdysozoa</taxon>
        <taxon>Arthropoda</taxon>
        <taxon>Hexapoda</taxon>
        <taxon>Insecta</taxon>
        <taxon>Pterygota</taxon>
        <taxon>Neoptera</taxon>
        <taxon>Endopterygota</taxon>
        <taxon>Coleoptera</taxon>
        <taxon>Polyphaga</taxon>
        <taxon>Cucujiformia</taxon>
        <taxon>Chrysomeloidea</taxon>
        <taxon>Cerambycidae</taxon>
        <taxon>Cerambycinae</taxon>
        <taxon>Callichromatini</taxon>
        <taxon>Aromia</taxon>
    </lineage>
</organism>
<reference evidence="2" key="1">
    <citation type="journal article" date="2023" name="Insect Mol. Biol.">
        <title>Genome sequencing provides insights into the evolution of gene families encoding plant cell wall-degrading enzymes in longhorned beetles.</title>
        <authorList>
            <person name="Shin N.R."/>
            <person name="Okamura Y."/>
            <person name="Kirsch R."/>
            <person name="Pauchet Y."/>
        </authorList>
    </citation>
    <scope>NUCLEOTIDE SEQUENCE</scope>
    <source>
        <strain evidence="2">AMC_N1</strain>
    </source>
</reference>
<dbReference type="AlphaFoldDB" id="A0AAV8Z8W0"/>
<accession>A0AAV8Z8W0</accession>
<evidence type="ECO:0000256" key="1">
    <source>
        <dbReference type="SAM" id="MobiDB-lite"/>
    </source>
</evidence>
<keyword evidence="3" id="KW-1185">Reference proteome</keyword>
<evidence type="ECO:0000313" key="2">
    <source>
        <dbReference type="EMBL" id="KAJ8959870.1"/>
    </source>
</evidence>
<proteinExistence type="predicted"/>
<comment type="caution">
    <text evidence="2">The sequence shown here is derived from an EMBL/GenBank/DDBJ whole genome shotgun (WGS) entry which is preliminary data.</text>
</comment>
<dbReference type="EMBL" id="JAPWTK010000011">
    <property type="protein sequence ID" value="KAJ8959870.1"/>
    <property type="molecule type" value="Genomic_DNA"/>
</dbReference>
<feature type="region of interest" description="Disordered" evidence="1">
    <location>
        <begin position="203"/>
        <end position="254"/>
    </location>
</feature>
<sequence length="317" mass="34098">MNKKAENVRPLGNRLLAISRVEDTSLIAPRNMENTTTQLGRLYEHVTMSRSLAFYMSLSVNILRDSCLLHAQNVGLAGIYSCEGGEQGAPGSGLTSVRNAASPSGGPAPPFGTPVYSSTFFESLTRGPRAGRVHTCSESRLNPQGNHVDMPMLDTALNAVVCRAGIRALGQLELGARALSRGRITPNYTVCVKPTSACYEKKINRSETRDKKQPQTHRRCRGSRGGVEGRPDLGGDAAMAGGGEGRTGGRKGAQREACVCSGGSGEMRHSFTATPGARKVHFMMIITFWPGREKLNPVQDTARSAAILRPLTEFRKI</sequence>
<dbReference type="Proteomes" id="UP001162162">
    <property type="component" value="Unassembled WGS sequence"/>
</dbReference>
<name>A0AAV8Z8W0_9CUCU</name>